<dbReference type="EMBL" id="MFQA01000028">
    <property type="protein sequence ID" value="OGH68825.1"/>
    <property type="molecule type" value="Genomic_DNA"/>
</dbReference>
<name>A0A1F6MB33_9BACT</name>
<keyword evidence="1" id="KW-0472">Membrane</keyword>
<comment type="caution">
    <text evidence="2">The sequence shown here is derived from an EMBL/GenBank/DDBJ whole genome shotgun (WGS) entry which is preliminary data.</text>
</comment>
<keyword evidence="1" id="KW-1133">Transmembrane helix</keyword>
<feature type="transmembrane region" description="Helical" evidence="1">
    <location>
        <begin position="45"/>
        <end position="70"/>
    </location>
</feature>
<reference evidence="2 3" key="1">
    <citation type="journal article" date="2016" name="Nat. Commun.">
        <title>Thousands of microbial genomes shed light on interconnected biogeochemical processes in an aquifer system.</title>
        <authorList>
            <person name="Anantharaman K."/>
            <person name="Brown C.T."/>
            <person name="Hug L.A."/>
            <person name="Sharon I."/>
            <person name="Castelle C.J."/>
            <person name="Probst A.J."/>
            <person name="Thomas B.C."/>
            <person name="Singh A."/>
            <person name="Wilkins M.J."/>
            <person name="Karaoz U."/>
            <person name="Brodie E.L."/>
            <person name="Williams K.H."/>
            <person name="Hubbard S.S."/>
            <person name="Banfield J.F."/>
        </authorList>
    </citation>
    <scope>NUCLEOTIDE SEQUENCE [LARGE SCALE GENOMIC DNA]</scope>
</reference>
<proteinExistence type="predicted"/>
<protein>
    <submittedName>
        <fullName evidence="2">Uncharacterized protein</fullName>
    </submittedName>
</protein>
<gene>
    <name evidence="2" type="ORF">A3D53_00060</name>
</gene>
<organism evidence="2 3">
    <name type="scientific">Candidatus Magasanikbacteria bacterium RIFCSPHIGHO2_02_FULL_45_10</name>
    <dbReference type="NCBI Taxonomy" id="1798679"/>
    <lineage>
        <taxon>Bacteria</taxon>
        <taxon>Candidatus Magasanikiibacteriota</taxon>
    </lineage>
</organism>
<dbReference type="Proteomes" id="UP000176413">
    <property type="component" value="Unassembled WGS sequence"/>
</dbReference>
<evidence type="ECO:0000256" key="1">
    <source>
        <dbReference type="SAM" id="Phobius"/>
    </source>
</evidence>
<evidence type="ECO:0000313" key="3">
    <source>
        <dbReference type="Proteomes" id="UP000176413"/>
    </source>
</evidence>
<dbReference type="AlphaFoldDB" id="A0A1F6MB33"/>
<evidence type="ECO:0000313" key="2">
    <source>
        <dbReference type="EMBL" id="OGH68825.1"/>
    </source>
</evidence>
<keyword evidence="1" id="KW-0812">Transmembrane</keyword>
<accession>A0A1F6MB33</accession>
<sequence length="80" mass="8648">MQIFVGLIAVLVGAGSVIKTEWIIQNFGTNAWAEAKLGYNGGSRLLYKCIGIILVLIGFLLITGLFQGFLMATVGKIFVR</sequence>